<dbReference type="EMBL" id="CP000855">
    <property type="protein sequence ID" value="ACJ15950.1"/>
    <property type="molecule type" value="Genomic_DNA"/>
</dbReference>
<keyword evidence="3" id="KW-1185">Reference proteome</keyword>
<dbReference type="PATRIC" id="fig|523850.10.peg.467"/>
<keyword evidence="1" id="KW-0472">Membrane</keyword>
<name>B6YU08_THEON</name>
<gene>
    <name evidence="2" type="ordered locus">TON_0465</name>
</gene>
<reference evidence="2 3" key="1">
    <citation type="journal article" date="2008" name="J. Bacteriol.">
        <title>The complete genome sequence of Thermococcus onnurineus NA1 reveals a mixed heterotrophic and carboxydotrophic metabolism.</title>
        <authorList>
            <person name="Lee H.S."/>
            <person name="Kang S.G."/>
            <person name="Bae S.S."/>
            <person name="Lim J.K."/>
            <person name="Cho Y."/>
            <person name="Kim Y.J."/>
            <person name="Jeon J.H."/>
            <person name="Cha S.S."/>
            <person name="Kwon K.K."/>
            <person name="Kim H.T."/>
            <person name="Park C.J."/>
            <person name="Lee H.W."/>
            <person name="Kim S.I."/>
            <person name="Chun J."/>
            <person name="Colwell R.R."/>
            <person name="Kim S.J."/>
            <person name="Lee J.H."/>
        </authorList>
    </citation>
    <scope>NUCLEOTIDE SEQUENCE [LARGE SCALE GENOMIC DNA]</scope>
    <source>
        <strain evidence="2 3">NA1</strain>
    </source>
</reference>
<dbReference type="HOGENOM" id="CLU_1902046_0_0_2"/>
<sequence length="133" mass="14911">MSLVYSFGAAWFYYLLAKGEPLIDVTFEELLLHFLVLIFLFWIVAIPGIEKKDKTADLILLTVLTLPAGVFAALLVLFILRGLGIETYGVEYFILPLVPFTLAHKAVEGRITPRPSLRAFAYKVIAFAWGNFA</sequence>
<keyword evidence="1" id="KW-1133">Transmembrane helix</keyword>
<dbReference type="AlphaFoldDB" id="B6YU08"/>
<keyword evidence="1" id="KW-0812">Transmembrane</keyword>
<dbReference type="Proteomes" id="UP000002727">
    <property type="component" value="Chromosome"/>
</dbReference>
<feature type="transmembrane region" description="Helical" evidence="1">
    <location>
        <begin position="58"/>
        <end position="80"/>
    </location>
</feature>
<evidence type="ECO:0000313" key="3">
    <source>
        <dbReference type="Proteomes" id="UP000002727"/>
    </source>
</evidence>
<accession>B6YU08</accession>
<feature type="transmembrane region" description="Helical" evidence="1">
    <location>
        <begin position="30"/>
        <end position="49"/>
    </location>
</feature>
<evidence type="ECO:0000256" key="1">
    <source>
        <dbReference type="SAM" id="Phobius"/>
    </source>
</evidence>
<dbReference type="KEGG" id="ton:TON_0465"/>
<protein>
    <submittedName>
        <fullName evidence="2">Uncharacterized protein</fullName>
    </submittedName>
</protein>
<organism evidence="2 3">
    <name type="scientific">Thermococcus onnurineus (strain NA1)</name>
    <dbReference type="NCBI Taxonomy" id="523850"/>
    <lineage>
        <taxon>Archaea</taxon>
        <taxon>Methanobacteriati</taxon>
        <taxon>Methanobacteriota</taxon>
        <taxon>Thermococci</taxon>
        <taxon>Thermococcales</taxon>
        <taxon>Thermococcaceae</taxon>
        <taxon>Thermococcus</taxon>
    </lineage>
</organism>
<dbReference type="STRING" id="523850.TON_0465"/>
<proteinExistence type="predicted"/>
<evidence type="ECO:0000313" key="2">
    <source>
        <dbReference type="EMBL" id="ACJ15950.1"/>
    </source>
</evidence>
<dbReference type="eggNOG" id="arCOG11759">
    <property type="taxonomic scope" value="Archaea"/>
</dbReference>